<feature type="region of interest" description="Disordered" evidence="1">
    <location>
        <begin position="179"/>
        <end position="279"/>
    </location>
</feature>
<dbReference type="NCBIfam" id="TIGR03696">
    <property type="entry name" value="Rhs_assc_core"/>
    <property type="match status" value="1"/>
</dbReference>
<accession>A0A5E7FYV6</accession>
<proteinExistence type="predicted"/>
<organism evidence="2 3">
    <name type="scientific">Pseudomonas fluorescens</name>
    <dbReference type="NCBI Taxonomy" id="294"/>
    <lineage>
        <taxon>Bacteria</taxon>
        <taxon>Pseudomonadati</taxon>
        <taxon>Pseudomonadota</taxon>
        <taxon>Gammaproteobacteria</taxon>
        <taxon>Pseudomonadales</taxon>
        <taxon>Pseudomonadaceae</taxon>
        <taxon>Pseudomonas</taxon>
    </lineage>
</organism>
<sequence>MPHSPADNHARSQQSRTVLLATDNKNSILAEVAGDEPNPIAYSAYGQQSAQQDVATHLGFNGVLRETRFGWYLLGNGYRAYNPTLMRFHSPDSWSPFGGGGLNAYMYCVGDPVNFSDPTGHMKAGKVFSGLFDFFFGGAERTGRKGIAYVPAGMGEMRPEPERGLSGLLDSALVVGGAPGPRHGVPRQSSYNYGLPSPDGYNSARASDPFGQRRRSTPDNPNLQAGPYEPSNQREGVRRDSKGEIVVTRRNSSGQMVTELREPVRGGGDSTGTNPRTRMNDIQTRDRAFVEERNEARRLALIGAMEQRNAQLRLAGLPQREIIIAIRREGPGMLRRINEQLR</sequence>
<dbReference type="Proteomes" id="UP000381093">
    <property type="component" value="Unassembled WGS sequence"/>
</dbReference>
<dbReference type="AlphaFoldDB" id="A0A5E7FYV6"/>
<dbReference type="SUPFAM" id="SSF56399">
    <property type="entry name" value="ADP-ribosylation"/>
    <property type="match status" value="1"/>
</dbReference>
<evidence type="ECO:0008006" key="4">
    <source>
        <dbReference type="Google" id="ProtNLM"/>
    </source>
</evidence>
<dbReference type="Gene3D" id="2.180.10.10">
    <property type="entry name" value="RHS repeat-associated core"/>
    <property type="match status" value="1"/>
</dbReference>
<dbReference type="RefSeq" id="WP_150767968.1">
    <property type="nucleotide sequence ID" value="NZ_CABVHW010000046.1"/>
</dbReference>
<gene>
    <name evidence="2" type="ORF">PS710_06248</name>
</gene>
<reference evidence="2 3" key="1">
    <citation type="submission" date="2019-09" db="EMBL/GenBank/DDBJ databases">
        <authorList>
            <person name="Chandra G."/>
            <person name="Truman W A."/>
        </authorList>
    </citation>
    <scope>NUCLEOTIDE SEQUENCE [LARGE SCALE GENOMIC DNA]</scope>
    <source>
        <strain evidence="2">PS710</strain>
    </source>
</reference>
<evidence type="ECO:0000313" key="2">
    <source>
        <dbReference type="EMBL" id="VVO43652.1"/>
    </source>
</evidence>
<dbReference type="InterPro" id="IPR022385">
    <property type="entry name" value="Rhs_assc_core"/>
</dbReference>
<protein>
    <recommendedName>
        <fullName evidence="4">RHS repeat-associated core domain-containing protein</fullName>
    </recommendedName>
</protein>
<name>A0A5E7FYV6_PSEFL</name>
<evidence type="ECO:0000256" key="1">
    <source>
        <dbReference type="SAM" id="MobiDB-lite"/>
    </source>
</evidence>
<dbReference type="EMBL" id="CABVHW010000046">
    <property type="protein sequence ID" value="VVO43652.1"/>
    <property type="molecule type" value="Genomic_DNA"/>
</dbReference>
<evidence type="ECO:0000313" key="3">
    <source>
        <dbReference type="Proteomes" id="UP000381093"/>
    </source>
</evidence>